<dbReference type="UniPathway" id="UPA00148"/>
<evidence type="ECO:0000256" key="7">
    <source>
        <dbReference type="ARBA" id="ARBA00023239"/>
    </source>
</evidence>
<dbReference type="InterPro" id="IPR015422">
    <property type="entry name" value="PyrdxlP-dep_Trfase_small"/>
</dbReference>
<sequence length="345" mass="36836">MNPGWSESTAALAHGGRILAAARHYGIAPDGWLDLSTGINPHGWPVPALPSTCWQRLPEDDDGLVAAARTYYGAAHILPVAGSQAALQMLPRLRPACRVGVLTPGYAEHALAWRRAGHRVQPVSVPELPDAVAQCDVMVLISPNNPTGERFNPERLLDWHGALAARGGWLVVDEAFMDMTPETSLCAADARTGLIVLRSLGKFFGLAGLRMGFVCAVPALLDRLSAALGPWAVSTPARHVACTALADRVWQADMRKRLAADGGRLHDLLVRHGLAPTGGCDLFQWVATPLAADRHTALARQGILTRYFDQPPSLRFGLPGSEPDWARLETALLAVHGTPTGTGSP</sequence>
<keyword evidence="7 11" id="KW-0456">Lyase</keyword>
<evidence type="ECO:0000256" key="4">
    <source>
        <dbReference type="ARBA" id="ARBA00012285"/>
    </source>
</evidence>
<dbReference type="CDD" id="cd00609">
    <property type="entry name" value="AAT_like"/>
    <property type="match status" value="1"/>
</dbReference>
<comment type="caution">
    <text evidence="11">The sequence shown here is derived from an EMBL/GenBank/DDBJ whole genome shotgun (WGS) entry which is preliminary data.</text>
</comment>
<dbReference type="PANTHER" id="PTHR42885">
    <property type="entry name" value="HISTIDINOL-PHOSPHATE AMINOTRANSFERASE-RELATED"/>
    <property type="match status" value="1"/>
</dbReference>
<comment type="catalytic activity">
    <reaction evidence="9">
        <text>O-phospho-L-threonine + H(+) = (R)-1-aminopropan-2-yl phosphate + CO2</text>
        <dbReference type="Rhea" id="RHEA:11492"/>
        <dbReference type="ChEBI" id="CHEBI:15378"/>
        <dbReference type="ChEBI" id="CHEBI:16526"/>
        <dbReference type="ChEBI" id="CHEBI:58563"/>
        <dbReference type="ChEBI" id="CHEBI:58675"/>
        <dbReference type="EC" id="4.1.1.81"/>
    </reaction>
</comment>
<comment type="function">
    <text evidence="2">Decarboxylates L-threonine-O-3-phosphate to yield (R)-1-amino-2-propanol O-2-phosphate, the precursor for the linkage between the nucleotide loop and the corrin ring in cobalamin.</text>
</comment>
<dbReference type="AlphaFoldDB" id="A0A4Z0F8S5"/>
<dbReference type="EC" id="4.1.1.81" evidence="4"/>
<evidence type="ECO:0000256" key="1">
    <source>
        <dbReference type="ARBA" id="ARBA00001933"/>
    </source>
</evidence>
<keyword evidence="5" id="KW-0169">Cobalamin biosynthesis</keyword>
<dbReference type="InterPro" id="IPR015421">
    <property type="entry name" value="PyrdxlP-dep_Trfase_major"/>
</dbReference>
<evidence type="ECO:0000256" key="8">
    <source>
        <dbReference type="ARBA" id="ARBA00029996"/>
    </source>
</evidence>
<evidence type="ECO:0000313" key="12">
    <source>
        <dbReference type="Proteomes" id="UP000297890"/>
    </source>
</evidence>
<evidence type="ECO:0000256" key="2">
    <source>
        <dbReference type="ARBA" id="ARBA00003444"/>
    </source>
</evidence>
<name>A0A4Z0F8S5_9GAMM</name>
<proteinExistence type="predicted"/>
<keyword evidence="6" id="KW-0663">Pyridoxal phosphate</keyword>
<dbReference type="InterPro" id="IPR004838">
    <property type="entry name" value="NHTrfase_class1_PyrdxlP-BS"/>
</dbReference>
<comment type="cofactor">
    <cofactor evidence="1">
        <name>pyridoxal 5'-phosphate</name>
        <dbReference type="ChEBI" id="CHEBI:597326"/>
    </cofactor>
</comment>
<organism evidence="11 12">
    <name type="scientific">Candidatus Macondimonas diazotrophica</name>
    <dbReference type="NCBI Taxonomy" id="2305248"/>
    <lineage>
        <taxon>Bacteria</taxon>
        <taxon>Pseudomonadati</taxon>
        <taxon>Pseudomonadota</taxon>
        <taxon>Gammaproteobacteria</taxon>
        <taxon>Chromatiales</taxon>
        <taxon>Ectothiorhodospiraceae</taxon>
        <taxon>Candidatus Macondimonas</taxon>
    </lineage>
</organism>
<reference evidence="11 12" key="1">
    <citation type="journal article" date="2019" name="ISME J.">
        <title>Candidatus Macondimonas diazotrophica, a novel gammaproteobacterial genus dominating crude-oil-contaminated coastal sediments.</title>
        <authorList>
            <person name="Karthikeyan S."/>
            <person name="Konstantinidis K."/>
        </authorList>
    </citation>
    <scope>NUCLEOTIDE SEQUENCE [LARGE SCALE GENOMIC DNA]</scope>
    <source>
        <strain evidence="11 12">KTK01</strain>
    </source>
</reference>
<dbReference type="OrthoDB" id="9799304at2"/>
<dbReference type="GO" id="GO:0030170">
    <property type="term" value="F:pyridoxal phosphate binding"/>
    <property type="evidence" value="ECO:0007669"/>
    <property type="project" value="InterPro"/>
</dbReference>
<feature type="domain" description="Aminotransferase class I/classII large" evidence="10">
    <location>
        <begin position="74"/>
        <end position="306"/>
    </location>
</feature>
<comment type="pathway">
    <text evidence="3">Cofactor biosynthesis; adenosylcobalamin biosynthesis.</text>
</comment>
<accession>A0A4Z0F8S5</accession>
<evidence type="ECO:0000256" key="6">
    <source>
        <dbReference type="ARBA" id="ARBA00022898"/>
    </source>
</evidence>
<dbReference type="NCBIfam" id="TIGR01140">
    <property type="entry name" value="L_thr_O3P_dcar"/>
    <property type="match status" value="1"/>
</dbReference>
<dbReference type="InterPro" id="IPR015424">
    <property type="entry name" value="PyrdxlP-dep_Trfase"/>
</dbReference>
<dbReference type="GO" id="GO:0048472">
    <property type="term" value="F:threonine-phosphate decarboxylase activity"/>
    <property type="evidence" value="ECO:0007669"/>
    <property type="project" value="UniProtKB-EC"/>
</dbReference>
<evidence type="ECO:0000256" key="9">
    <source>
        <dbReference type="ARBA" id="ARBA00048531"/>
    </source>
</evidence>
<dbReference type="InterPro" id="IPR005860">
    <property type="entry name" value="CobD"/>
</dbReference>
<evidence type="ECO:0000256" key="5">
    <source>
        <dbReference type="ARBA" id="ARBA00022573"/>
    </source>
</evidence>
<dbReference type="InterPro" id="IPR004839">
    <property type="entry name" value="Aminotransferase_I/II_large"/>
</dbReference>
<evidence type="ECO:0000259" key="10">
    <source>
        <dbReference type="Pfam" id="PF00155"/>
    </source>
</evidence>
<dbReference type="Gene3D" id="3.40.640.10">
    <property type="entry name" value="Type I PLP-dependent aspartate aminotransferase-like (Major domain)"/>
    <property type="match status" value="1"/>
</dbReference>
<dbReference type="PANTHER" id="PTHR42885:SF1">
    <property type="entry name" value="THREONINE-PHOSPHATE DECARBOXYLASE"/>
    <property type="match status" value="1"/>
</dbReference>
<dbReference type="Gene3D" id="3.90.1150.10">
    <property type="entry name" value="Aspartate Aminotransferase, domain 1"/>
    <property type="match status" value="1"/>
</dbReference>
<dbReference type="RefSeq" id="WP_135282115.1">
    <property type="nucleotide sequence ID" value="NZ_SRIO01000011.1"/>
</dbReference>
<evidence type="ECO:0000313" key="11">
    <source>
        <dbReference type="EMBL" id="TFZ82187.1"/>
    </source>
</evidence>
<dbReference type="Pfam" id="PF00155">
    <property type="entry name" value="Aminotran_1_2"/>
    <property type="match status" value="1"/>
</dbReference>
<keyword evidence="12" id="KW-1185">Reference proteome</keyword>
<dbReference type="EMBL" id="SRIO01000011">
    <property type="protein sequence ID" value="TFZ82187.1"/>
    <property type="molecule type" value="Genomic_DNA"/>
</dbReference>
<dbReference type="GO" id="GO:0009236">
    <property type="term" value="P:cobalamin biosynthetic process"/>
    <property type="evidence" value="ECO:0007669"/>
    <property type="project" value="UniProtKB-UniPathway"/>
</dbReference>
<evidence type="ECO:0000256" key="3">
    <source>
        <dbReference type="ARBA" id="ARBA00004953"/>
    </source>
</evidence>
<dbReference type="SUPFAM" id="SSF53383">
    <property type="entry name" value="PLP-dependent transferases"/>
    <property type="match status" value="1"/>
</dbReference>
<protein>
    <recommendedName>
        <fullName evidence="4">threonine-phosphate decarboxylase</fullName>
        <ecNumber evidence="4">4.1.1.81</ecNumber>
    </recommendedName>
    <alternativeName>
        <fullName evidence="8">L-threonine-O-3-phosphate decarboxylase</fullName>
    </alternativeName>
</protein>
<gene>
    <name evidence="11" type="ORF">E4680_09205</name>
</gene>
<dbReference type="PROSITE" id="PS00105">
    <property type="entry name" value="AA_TRANSFER_CLASS_1"/>
    <property type="match status" value="1"/>
</dbReference>
<dbReference type="Proteomes" id="UP000297890">
    <property type="component" value="Unassembled WGS sequence"/>
</dbReference>